<accession>A0A839EBK4</accession>
<dbReference type="AlphaFoldDB" id="A0A839EBK4"/>
<evidence type="ECO:0000313" key="4">
    <source>
        <dbReference type="Proteomes" id="UP000549052"/>
    </source>
</evidence>
<organism evidence="3 4">
    <name type="scientific">Phyllobacterium myrsinacearum</name>
    <dbReference type="NCBI Taxonomy" id="28101"/>
    <lineage>
        <taxon>Bacteria</taxon>
        <taxon>Pseudomonadati</taxon>
        <taxon>Pseudomonadota</taxon>
        <taxon>Alphaproteobacteria</taxon>
        <taxon>Hyphomicrobiales</taxon>
        <taxon>Phyllobacteriaceae</taxon>
        <taxon>Phyllobacterium</taxon>
    </lineage>
</organism>
<dbReference type="InterPro" id="IPR035905">
    <property type="entry name" value="Barstar-like_sf"/>
</dbReference>
<protein>
    <submittedName>
        <fullName evidence="3">RNAse (Barnase) inhibitor barstar</fullName>
    </submittedName>
</protein>
<dbReference type="RefSeq" id="WP_182547156.1">
    <property type="nucleotide sequence ID" value="NZ_JACGXN010000001.1"/>
</dbReference>
<name>A0A839EBK4_9HYPH</name>
<proteinExistence type="inferred from homology"/>
<comment type="caution">
    <text evidence="3">The sequence shown here is derived from an EMBL/GenBank/DDBJ whole genome shotgun (WGS) entry which is preliminary data.</text>
</comment>
<evidence type="ECO:0000259" key="2">
    <source>
        <dbReference type="Pfam" id="PF01337"/>
    </source>
</evidence>
<gene>
    <name evidence="3" type="ORF">FHW16_000024</name>
</gene>
<evidence type="ECO:0000313" key="3">
    <source>
        <dbReference type="EMBL" id="MBA8876342.1"/>
    </source>
</evidence>
<comment type="similarity">
    <text evidence="1">Belongs to the barstar family.</text>
</comment>
<sequence>MQYETIRIDCSNIFDEDSFHRVFAAMFGFPPFYGANMDAWIDCMTSLDELDHGMTTINVEKGGMVVLQLDAVEQMRDRCRRAYEDLLECSAFVNWRRMETGRQPILCLSFA</sequence>
<dbReference type="Proteomes" id="UP000549052">
    <property type="component" value="Unassembled WGS sequence"/>
</dbReference>
<feature type="domain" description="Barstar (barnase inhibitor)" evidence="2">
    <location>
        <begin position="4"/>
        <end position="93"/>
    </location>
</feature>
<dbReference type="InterPro" id="IPR000468">
    <property type="entry name" value="Barstar"/>
</dbReference>
<dbReference type="SUPFAM" id="SSF52038">
    <property type="entry name" value="Barstar-related"/>
    <property type="match status" value="1"/>
</dbReference>
<evidence type="ECO:0000256" key="1">
    <source>
        <dbReference type="ARBA" id="ARBA00006845"/>
    </source>
</evidence>
<dbReference type="EMBL" id="JACGXN010000001">
    <property type="protein sequence ID" value="MBA8876342.1"/>
    <property type="molecule type" value="Genomic_DNA"/>
</dbReference>
<dbReference type="Gene3D" id="3.30.370.10">
    <property type="entry name" value="Barstar-like"/>
    <property type="match status" value="1"/>
</dbReference>
<reference evidence="3 4" key="1">
    <citation type="submission" date="2020-07" db="EMBL/GenBank/DDBJ databases">
        <title>Genomic Encyclopedia of Type Strains, Phase IV (KMG-V): Genome sequencing to study the core and pangenomes of soil and plant-associated prokaryotes.</title>
        <authorList>
            <person name="Whitman W."/>
        </authorList>
    </citation>
    <scope>NUCLEOTIDE SEQUENCE [LARGE SCALE GENOMIC DNA]</scope>
    <source>
        <strain evidence="3 4">AN3</strain>
    </source>
</reference>
<dbReference type="Pfam" id="PF01337">
    <property type="entry name" value="Barstar"/>
    <property type="match status" value="1"/>
</dbReference>
<keyword evidence="4" id="KW-1185">Reference proteome</keyword>